<protein>
    <submittedName>
        <fullName evidence="4">CRISPR-associated protein, Crm2 family</fullName>
    </submittedName>
</protein>
<evidence type="ECO:0000313" key="5">
    <source>
        <dbReference type="Proteomes" id="UP000030700"/>
    </source>
</evidence>
<dbReference type="InterPro" id="IPR054767">
    <property type="entry name" value="Cas10-Cmr2_palm2"/>
</dbReference>
<dbReference type="Gene3D" id="3.30.70.270">
    <property type="match status" value="1"/>
</dbReference>
<keyword evidence="2" id="KW-0051">Antiviral defense</keyword>
<dbReference type="PROSITE" id="PS50887">
    <property type="entry name" value="GGDEF"/>
    <property type="match status" value="1"/>
</dbReference>
<dbReference type="Pfam" id="PF22335">
    <property type="entry name" value="Cas10-Cmr2_palm2"/>
    <property type="match status" value="1"/>
</dbReference>
<organism evidence="4">
    <name type="scientific">Candidatus Moduliflexus flocculans</name>
    <dbReference type="NCBI Taxonomy" id="1499966"/>
    <lineage>
        <taxon>Bacteria</taxon>
        <taxon>Candidatus Moduliflexota</taxon>
        <taxon>Candidatus Moduliflexia</taxon>
        <taxon>Candidatus Moduliflexales</taxon>
        <taxon>Candidatus Moduliflexaceae</taxon>
    </lineage>
</organism>
<dbReference type="NCBIfam" id="TIGR02577">
    <property type="entry name" value="cas_TM1794_Cmr2"/>
    <property type="match status" value="1"/>
</dbReference>
<feature type="domain" description="GGDEF" evidence="3">
    <location>
        <begin position="608"/>
        <end position="798"/>
    </location>
</feature>
<dbReference type="GO" id="GO:0000166">
    <property type="term" value="F:nucleotide binding"/>
    <property type="evidence" value="ECO:0007669"/>
    <property type="project" value="UniProtKB-KW"/>
</dbReference>
<dbReference type="Gene3D" id="3.30.70.2220">
    <property type="entry name" value="CRISPR-Cas system, Cmr2 subunit, D1 domain, cysteine cluster"/>
    <property type="match status" value="1"/>
</dbReference>
<dbReference type="HOGENOM" id="CLU_012640_0_0_0"/>
<dbReference type="GO" id="GO:0051607">
    <property type="term" value="P:defense response to virus"/>
    <property type="evidence" value="ECO:0007669"/>
    <property type="project" value="UniProtKB-KW"/>
</dbReference>
<dbReference type="EMBL" id="DF820457">
    <property type="protein sequence ID" value="GAK51211.1"/>
    <property type="molecule type" value="Genomic_DNA"/>
</dbReference>
<reference evidence="4" key="1">
    <citation type="journal article" date="2015" name="PeerJ">
        <title>First genomic representation of candidate bacterial phylum KSB3 points to enhanced environmental sensing as a trigger of wastewater bulking.</title>
        <authorList>
            <person name="Sekiguchi Y."/>
            <person name="Ohashi A."/>
            <person name="Parks D.H."/>
            <person name="Yamauchi T."/>
            <person name="Tyson G.W."/>
            <person name="Hugenholtz P."/>
        </authorList>
    </citation>
    <scope>NUCLEOTIDE SEQUENCE [LARGE SCALE GENOMIC DNA]</scope>
</reference>
<gene>
    <name evidence="4" type="ORF">U14_02454</name>
</gene>
<name>A0A081BLE5_9BACT</name>
<evidence type="ECO:0000313" key="4">
    <source>
        <dbReference type="EMBL" id="GAK51211.1"/>
    </source>
</evidence>
<evidence type="ECO:0000256" key="1">
    <source>
        <dbReference type="ARBA" id="ARBA00022741"/>
    </source>
</evidence>
<dbReference type="InterPro" id="IPR013407">
    <property type="entry name" value="CRISPR-assoc_prot_Cmr2"/>
</dbReference>
<evidence type="ECO:0000259" key="3">
    <source>
        <dbReference type="PROSITE" id="PS50887"/>
    </source>
</evidence>
<keyword evidence="1" id="KW-0547">Nucleotide-binding</keyword>
<dbReference type="AlphaFoldDB" id="A0A081BLE5"/>
<dbReference type="Pfam" id="PF12469">
    <property type="entry name" value="Cmr2_N"/>
    <property type="match status" value="1"/>
</dbReference>
<accession>A0A081BLE5</accession>
<dbReference type="CDD" id="cd09679">
    <property type="entry name" value="Cas10_III"/>
    <property type="match status" value="1"/>
</dbReference>
<dbReference type="InterPro" id="IPR043128">
    <property type="entry name" value="Rev_trsase/Diguanyl_cyclase"/>
</dbReference>
<dbReference type="InterPro" id="IPR024615">
    <property type="entry name" value="CRISPR-assoc_Cmr2_N"/>
</dbReference>
<proteinExistence type="predicted"/>
<keyword evidence="5" id="KW-1185">Reference proteome</keyword>
<evidence type="ECO:0000256" key="2">
    <source>
        <dbReference type="ARBA" id="ARBA00023118"/>
    </source>
</evidence>
<sequence length="933" mass="106888">MTKFDVYRRLLSAFLHDPIDKSYILMQKMNGRRINHEQHAKDIADTLQASVEPIQGADWIAAGMERLLLPQGAGKNEALQVTFLETPEIRHPLSGQTLSCDELKGFRLETVMEIVTQTAHELKDDDQKRLYLNLWRNYVETLQTHSPEPLKKYWSVIPADTRIPDHSISDHLRTASACAHIWSDGKELRHDLAFLLFSIGPVQSFIETARKTQDLWMGSFLLSYLIWEGMKIVVQSYGPDAIIFPDLHQQPLVDYWLFEKHGIGKKPDDRSLTLPTMPNRFLAILPADVAQTLAKQVEEHVKNEFMSIGKQAIQKAIEQFGLKPKHKPHTTDMPRITEQLASLLNVFWVVVPWKPLEFTRNADSCIHLDALAPYLETNRIKEKEQLLTFFAKGKEYPLNIGAIYGELHSLTEQALAARKHCRDFTQHEEPGRKCSLCGERQALFQQRNNPSHERYKDILQGQILRENEQLCAICMTKRMGRQVFQEKFRWKDDVDFPSTSEIATADFKQHLLRNEASRQAFEKYVNACRMLFGSSIPKVNLLPAIKHNVTNIDGDFFIEDYLTEKNLKMALHLDDHELSEPQQKNLEALQNQLTTLQKKYASDRAPSSYYAVIMLDGDKMGKWLKGDFAPKIGDIFHSKIWKNLPEEYKRNLEAHSPSRPISPAIHRAISCALREYTLTFVREIVEKRYLGKLVYAGGDDVLAFVNLHDLIPVMLELRAAFSGHINKEYQVDFTTTPSGFVDMGDSILTTMGPHASASMGVTIAYYKTPLSLVLQRARQMEKKAKHDGGRDAFGISLMKHSGDAGEVVAKWYYSDFPAAHGTIAIVEELIELFREGKLSPKFLYTLRAEFDRFADENGIVNANSELMRYELRRILLHSGKEANSGKQEQKQIEELSERLFTLFEYLGQRLTPFVSLFGITKFLAQEVKDYAKN</sequence>
<dbReference type="InterPro" id="IPR038242">
    <property type="entry name" value="Cmr2_N"/>
</dbReference>
<dbReference type="InterPro" id="IPR000160">
    <property type="entry name" value="GGDEF_dom"/>
</dbReference>
<dbReference type="STRING" id="1499966.U14_02454"/>
<dbReference type="Proteomes" id="UP000030700">
    <property type="component" value="Unassembled WGS sequence"/>
</dbReference>